<sequence length="545" mass="62524">MHRLLRDMGREIIRQSSGKEPGKRSRLWTREDVLDILTKNTGTIIVEGLALKLCFNNKNCFEAYAFEEMKRLRLLQLYHVQLTGDYGYLSKQLRWIYWQGFPLKYIPNNFYPEGVIAIDFKRSNLRLVWKEAKVFWWLKILNLSHSNYLKETPDFSKLPSLEKLILKYCRSLCKVHQSIGDLCNILLINFKGCTNLSNLPRETYKLKSLKTLILSGCSKIDKLEEDIVQMESLTTLIAENTAVKQVPFSIVSSKMIGYISLCGYEGLSNNVFPSIIWSWMSPTMNLLTRIRPICGISSSLVSMNMQNSDLGDLAPILSSLLNLRIVFVRCDMEFQISKQVTTILDDKHGVNFTQLEIASYTSQISKHSLRSYLIEIGSYQEVFNTLSKSIYEGMATSESCDVFLPGDNYPYWFAHVGEGHSVYFNVPEDCRLKGMTVCVVYLSTPGTTATKCVISVLMVNYTKCTIQIYKRDTVISSKDVDWQDIVSHLGSGDKVEIFVIFRHGLVVKKTAVYLMYDESIDMEMEPVSNPHNKVYSRKRKRMISS</sequence>
<proteinExistence type="predicted"/>
<dbReference type="Gene3D" id="3.80.10.10">
    <property type="entry name" value="Ribonuclease Inhibitor"/>
    <property type="match status" value="2"/>
</dbReference>
<dbReference type="InterPro" id="IPR032675">
    <property type="entry name" value="LRR_dom_sf"/>
</dbReference>
<protein>
    <submittedName>
        <fullName evidence="1">Disease resistance-like protein CSA1</fullName>
    </submittedName>
</protein>
<gene>
    <name evidence="1" type="primary">CSA1</name>
    <name evidence="1" type="ORF">CR513_02437</name>
</gene>
<dbReference type="OrthoDB" id="1430598at2759"/>
<reference evidence="1" key="1">
    <citation type="submission" date="2018-05" db="EMBL/GenBank/DDBJ databases">
        <title>Draft genome of Mucuna pruriens seed.</title>
        <authorList>
            <person name="Nnadi N.E."/>
            <person name="Vos R."/>
            <person name="Hasami M.H."/>
            <person name="Devisetty U.K."/>
            <person name="Aguiy J.C."/>
        </authorList>
    </citation>
    <scope>NUCLEOTIDE SEQUENCE [LARGE SCALE GENOMIC DNA]</scope>
    <source>
        <strain evidence="1">JCA_2017</strain>
    </source>
</reference>
<dbReference type="AlphaFoldDB" id="A0A371ICG0"/>
<dbReference type="Proteomes" id="UP000257109">
    <property type="component" value="Unassembled WGS sequence"/>
</dbReference>
<organism evidence="1 2">
    <name type="scientific">Mucuna pruriens</name>
    <name type="common">Velvet bean</name>
    <name type="synonym">Dolichos pruriens</name>
    <dbReference type="NCBI Taxonomy" id="157652"/>
    <lineage>
        <taxon>Eukaryota</taxon>
        <taxon>Viridiplantae</taxon>
        <taxon>Streptophyta</taxon>
        <taxon>Embryophyta</taxon>
        <taxon>Tracheophyta</taxon>
        <taxon>Spermatophyta</taxon>
        <taxon>Magnoliopsida</taxon>
        <taxon>eudicotyledons</taxon>
        <taxon>Gunneridae</taxon>
        <taxon>Pentapetalae</taxon>
        <taxon>rosids</taxon>
        <taxon>fabids</taxon>
        <taxon>Fabales</taxon>
        <taxon>Fabaceae</taxon>
        <taxon>Papilionoideae</taxon>
        <taxon>50 kb inversion clade</taxon>
        <taxon>NPAAA clade</taxon>
        <taxon>indigoferoid/millettioid clade</taxon>
        <taxon>Phaseoleae</taxon>
        <taxon>Mucuna</taxon>
    </lineage>
</organism>
<feature type="non-terminal residue" evidence="1">
    <location>
        <position position="1"/>
    </location>
</feature>
<name>A0A371ICG0_MUCPR</name>
<dbReference type="EMBL" id="QJKJ01000418">
    <property type="protein sequence ID" value="RDY12716.1"/>
    <property type="molecule type" value="Genomic_DNA"/>
</dbReference>
<dbReference type="PANTHER" id="PTHR11017">
    <property type="entry name" value="LEUCINE-RICH REPEAT-CONTAINING PROTEIN"/>
    <property type="match status" value="1"/>
</dbReference>
<evidence type="ECO:0000313" key="2">
    <source>
        <dbReference type="Proteomes" id="UP000257109"/>
    </source>
</evidence>
<dbReference type="InterPro" id="IPR044974">
    <property type="entry name" value="Disease_R_plants"/>
</dbReference>
<keyword evidence="2" id="KW-1185">Reference proteome</keyword>
<dbReference type="PANTHER" id="PTHR11017:SF560">
    <property type="entry name" value="RESISTANCE PROTEIN (TIR-NBS-LRR CLASS), PUTATIVE-RELATED"/>
    <property type="match status" value="1"/>
</dbReference>
<accession>A0A371ICG0</accession>
<dbReference type="STRING" id="157652.A0A371ICG0"/>
<comment type="caution">
    <text evidence="1">The sequence shown here is derived from an EMBL/GenBank/DDBJ whole genome shotgun (WGS) entry which is preliminary data.</text>
</comment>
<dbReference type="SUPFAM" id="SSF52058">
    <property type="entry name" value="L domain-like"/>
    <property type="match status" value="1"/>
</dbReference>
<evidence type="ECO:0000313" key="1">
    <source>
        <dbReference type="EMBL" id="RDY12716.1"/>
    </source>
</evidence>
<dbReference type="GO" id="GO:0006952">
    <property type="term" value="P:defense response"/>
    <property type="evidence" value="ECO:0007669"/>
    <property type="project" value="InterPro"/>
</dbReference>